<evidence type="ECO:0000259" key="1">
    <source>
        <dbReference type="SMART" id="SM00382"/>
    </source>
</evidence>
<protein>
    <recommendedName>
        <fullName evidence="1">AAA+ ATPase domain-containing protein</fullName>
    </recommendedName>
</protein>
<comment type="caution">
    <text evidence="2">The sequence shown here is derived from an EMBL/GenBank/DDBJ whole genome shotgun (WGS) entry which is preliminary data.</text>
</comment>
<evidence type="ECO:0000313" key="3">
    <source>
        <dbReference type="Proteomes" id="UP000177777"/>
    </source>
</evidence>
<evidence type="ECO:0000313" key="2">
    <source>
        <dbReference type="EMBL" id="OGI76996.1"/>
    </source>
</evidence>
<dbReference type="EMBL" id="MFUE01000020">
    <property type="protein sequence ID" value="OGI76996.1"/>
    <property type="molecule type" value="Genomic_DNA"/>
</dbReference>
<dbReference type="SMART" id="SM00382">
    <property type="entry name" value="AAA"/>
    <property type="match status" value="1"/>
</dbReference>
<dbReference type="Proteomes" id="UP000177777">
    <property type="component" value="Unassembled WGS sequence"/>
</dbReference>
<dbReference type="PANTHER" id="PTHR43566:SF1">
    <property type="entry name" value="AAA+ ATPASE DOMAIN-CONTAINING PROTEIN"/>
    <property type="match status" value="1"/>
</dbReference>
<dbReference type="InterPro" id="IPR027417">
    <property type="entry name" value="P-loop_NTPase"/>
</dbReference>
<name>A0A1F6W5F5_9BACT</name>
<dbReference type="InterPro" id="IPR041682">
    <property type="entry name" value="AAA_14"/>
</dbReference>
<dbReference type="Pfam" id="PF13635">
    <property type="entry name" value="DUF4143"/>
    <property type="match status" value="1"/>
</dbReference>
<gene>
    <name evidence="2" type="ORF">A3D42_02605</name>
</gene>
<dbReference type="InterPro" id="IPR025420">
    <property type="entry name" value="DUF4143"/>
</dbReference>
<dbReference type="Gene3D" id="3.40.50.300">
    <property type="entry name" value="P-loop containing nucleotide triphosphate hydrolases"/>
    <property type="match status" value="1"/>
</dbReference>
<dbReference type="AlphaFoldDB" id="A0A1F6W5F5"/>
<dbReference type="SUPFAM" id="SSF52540">
    <property type="entry name" value="P-loop containing nucleoside triphosphate hydrolases"/>
    <property type="match status" value="1"/>
</dbReference>
<dbReference type="InterPro" id="IPR003593">
    <property type="entry name" value="AAA+_ATPase"/>
</dbReference>
<feature type="domain" description="AAA+ ATPase" evidence="1">
    <location>
        <begin position="18"/>
        <end position="122"/>
    </location>
</feature>
<dbReference type="PANTHER" id="PTHR43566">
    <property type="entry name" value="CONSERVED PROTEIN"/>
    <property type="match status" value="1"/>
</dbReference>
<proteinExistence type="predicted"/>
<reference evidence="2 3" key="1">
    <citation type="journal article" date="2016" name="Nat. Commun.">
        <title>Thousands of microbial genomes shed light on interconnected biogeochemical processes in an aquifer system.</title>
        <authorList>
            <person name="Anantharaman K."/>
            <person name="Brown C.T."/>
            <person name="Hug L.A."/>
            <person name="Sharon I."/>
            <person name="Castelle C.J."/>
            <person name="Probst A.J."/>
            <person name="Thomas B.C."/>
            <person name="Singh A."/>
            <person name="Wilkins M.J."/>
            <person name="Karaoz U."/>
            <person name="Brodie E.L."/>
            <person name="Williams K.H."/>
            <person name="Hubbard S.S."/>
            <person name="Banfield J.F."/>
        </authorList>
    </citation>
    <scope>NUCLEOTIDE SEQUENCE [LARGE SCALE GENOMIC DNA]</scope>
</reference>
<organism evidence="2 3">
    <name type="scientific">Candidatus Nomurabacteria bacterium RIFCSPHIGHO2_02_FULL_41_18</name>
    <dbReference type="NCBI Taxonomy" id="1801754"/>
    <lineage>
        <taxon>Bacteria</taxon>
        <taxon>Candidatus Nomuraibacteriota</taxon>
    </lineage>
</organism>
<sequence length="376" mass="43423">MDMDYINRAINIKELLEKGQVLVIYGPRRVGKTTLVSNFLKEYSKPYLSKTGDDIIARTILSSEDLSRITNLVEGYSLFFIDEAQQIENIGKGLKLIVDSQKEMNVIATGSSSFDLANKIGEPLLGRKRTITLYPISVFELLKQLPKSAVFSMRDTLLLYGGYPQIVTEKNVSRKIELLQEIVSSALFKDIFELEKVKSPQKILDLVKMLAYQIGQPVSAGSLANDLDIDAKTVERYLDLLEKNFIIFRLGAFSRNLRNTIRFKQKYFFWDVGIRNAIINNFNAISGRDDMGGLWENFCVVERIKRNAYIGIEKPNYYFYQSYQNQEIDLIEEMNGYRAFECKWRAGKLSRNKDWKTEYPENPVLVINKDNFTDFF</sequence>
<dbReference type="STRING" id="1801754.A3D42_02605"/>
<dbReference type="Pfam" id="PF13173">
    <property type="entry name" value="AAA_14"/>
    <property type="match status" value="1"/>
</dbReference>
<accession>A0A1F6W5F5</accession>